<dbReference type="EMBL" id="BNDW01000068">
    <property type="protein sequence ID" value="GHI24883.1"/>
    <property type="molecule type" value="Genomic_DNA"/>
</dbReference>
<evidence type="ECO:0000313" key="1">
    <source>
        <dbReference type="EMBL" id="GHI24883.1"/>
    </source>
</evidence>
<protein>
    <submittedName>
        <fullName evidence="1">Uncharacterized protein</fullName>
    </submittedName>
</protein>
<gene>
    <name evidence="1" type="ORF">Shyd_62540</name>
</gene>
<organism evidence="1 2">
    <name type="scientific">Streptomyces hydrogenans</name>
    <dbReference type="NCBI Taxonomy" id="1873719"/>
    <lineage>
        <taxon>Bacteria</taxon>
        <taxon>Bacillati</taxon>
        <taxon>Actinomycetota</taxon>
        <taxon>Actinomycetes</taxon>
        <taxon>Kitasatosporales</taxon>
        <taxon>Streptomycetaceae</taxon>
        <taxon>Streptomyces</taxon>
    </lineage>
</organism>
<sequence length="172" mass="18625">MTPHATDPTADAAATYLAALHERLTADGCAVTLPSWHEHRVVAAHRADRKVRWFGTKVELFVFAAAVPEVDETALGEFTVWAMSHAKSLRRGIPGARNAAFVLPALVSARVRPEAARWAAEDARILGTTLISRPLAVETAPDGVRTSMYRGRVALGGMFTGHVLRKAALYFP</sequence>
<keyword evidence="2" id="KW-1185">Reference proteome</keyword>
<dbReference type="RefSeq" id="WP_190221217.1">
    <property type="nucleotide sequence ID" value="NZ_BNBS01000001.1"/>
</dbReference>
<proteinExistence type="predicted"/>
<accession>A0ABQ3PIQ5</accession>
<evidence type="ECO:0000313" key="2">
    <source>
        <dbReference type="Proteomes" id="UP001052739"/>
    </source>
</evidence>
<name>A0ABQ3PIQ5_9ACTN</name>
<reference evidence="1" key="1">
    <citation type="submission" date="2024-05" db="EMBL/GenBank/DDBJ databases">
        <title>Whole genome shotgun sequence of Streptomyces hydrogenans NBRC 13475.</title>
        <authorList>
            <person name="Komaki H."/>
            <person name="Tamura T."/>
        </authorList>
    </citation>
    <scope>NUCLEOTIDE SEQUENCE</scope>
    <source>
        <strain evidence="1">NBRC 13475</strain>
    </source>
</reference>
<dbReference type="Proteomes" id="UP001052739">
    <property type="component" value="Unassembled WGS sequence"/>
</dbReference>
<dbReference type="GeneID" id="94007170"/>
<comment type="caution">
    <text evidence="1">The sequence shown here is derived from an EMBL/GenBank/DDBJ whole genome shotgun (WGS) entry which is preliminary data.</text>
</comment>